<feature type="region of interest" description="Disordered" evidence="1">
    <location>
        <begin position="117"/>
        <end position="141"/>
    </location>
</feature>
<accession>A0A9P9H1P2</accession>
<dbReference type="Proteomes" id="UP000720189">
    <property type="component" value="Unassembled WGS sequence"/>
</dbReference>
<evidence type="ECO:0000313" key="2">
    <source>
        <dbReference type="EMBL" id="KAH7248589.1"/>
    </source>
</evidence>
<reference evidence="2" key="1">
    <citation type="journal article" date="2021" name="Nat. Commun.">
        <title>Genetic determinants of endophytism in the Arabidopsis root mycobiome.</title>
        <authorList>
            <person name="Mesny F."/>
            <person name="Miyauchi S."/>
            <person name="Thiergart T."/>
            <person name="Pickel B."/>
            <person name="Atanasova L."/>
            <person name="Karlsson M."/>
            <person name="Huettel B."/>
            <person name="Barry K.W."/>
            <person name="Haridas S."/>
            <person name="Chen C."/>
            <person name="Bauer D."/>
            <person name="Andreopoulos W."/>
            <person name="Pangilinan J."/>
            <person name="LaButti K."/>
            <person name="Riley R."/>
            <person name="Lipzen A."/>
            <person name="Clum A."/>
            <person name="Drula E."/>
            <person name="Henrissat B."/>
            <person name="Kohler A."/>
            <person name="Grigoriev I.V."/>
            <person name="Martin F.M."/>
            <person name="Hacquard S."/>
        </authorList>
    </citation>
    <scope>NUCLEOTIDE SEQUENCE</scope>
    <source>
        <strain evidence="2">MPI-CAGE-AT-0023</strain>
    </source>
</reference>
<name>A0A9P9H1P2_FUSRE</name>
<protein>
    <submittedName>
        <fullName evidence="2">Uncharacterized protein</fullName>
    </submittedName>
</protein>
<evidence type="ECO:0000313" key="3">
    <source>
        <dbReference type="Proteomes" id="UP000720189"/>
    </source>
</evidence>
<dbReference type="EMBL" id="JAGMUX010000009">
    <property type="protein sequence ID" value="KAH7248589.1"/>
    <property type="molecule type" value="Genomic_DNA"/>
</dbReference>
<dbReference type="RefSeq" id="XP_046048384.1">
    <property type="nucleotide sequence ID" value="XM_046185959.1"/>
</dbReference>
<organism evidence="2 3">
    <name type="scientific">Fusarium redolens</name>
    <dbReference type="NCBI Taxonomy" id="48865"/>
    <lineage>
        <taxon>Eukaryota</taxon>
        <taxon>Fungi</taxon>
        <taxon>Dikarya</taxon>
        <taxon>Ascomycota</taxon>
        <taxon>Pezizomycotina</taxon>
        <taxon>Sordariomycetes</taxon>
        <taxon>Hypocreomycetidae</taxon>
        <taxon>Hypocreales</taxon>
        <taxon>Nectriaceae</taxon>
        <taxon>Fusarium</taxon>
        <taxon>Fusarium redolens species complex</taxon>
    </lineage>
</organism>
<proteinExistence type="predicted"/>
<evidence type="ECO:0000256" key="1">
    <source>
        <dbReference type="SAM" id="MobiDB-lite"/>
    </source>
</evidence>
<dbReference type="GeneID" id="70215913"/>
<dbReference type="AlphaFoldDB" id="A0A9P9H1P2"/>
<comment type="caution">
    <text evidence="2">The sequence shown here is derived from an EMBL/GenBank/DDBJ whole genome shotgun (WGS) entry which is preliminary data.</text>
</comment>
<keyword evidence="3" id="KW-1185">Reference proteome</keyword>
<sequence>MLCVCFSKSPLPGPLSPPLLRCCRPSIPPPILNFLRKPIFFRSNRLIVFSSRLCPLCNRLERFVVLRSVRCCACLPRSTLPLPSSHLNSVHLQPLRHSPSDSTTSFVHWAVSVPPLASPHQDPRSPCQRIPQPTPPGRQFSPTGTLVPACPRLFPRPRPKQGKVKKKKLVFFSYCLPHYDSSHDSLSRFPSSIFVLITVFTDLPLRVFRKLAVTVTVVFVGA</sequence>
<gene>
    <name evidence="2" type="ORF">BKA55DRAFT_380130</name>
</gene>